<sequence length="72" mass="8419">MLGDRTEQWIVLSGNLPTLQHCRRCFLYWRPVQSKWVPCLDPLAGQIPFSLYLFHLSGRFSVLVTTRCNQHS</sequence>
<evidence type="ECO:0000313" key="2">
    <source>
        <dbReference type="Proteomes" id="UP000663419"/>
    </source>
</evidence>
<evidence type="ECO:0000313" key="1">
    <source>
        <dbReference type="EMBL" id="QSS55702.1"/>
    </source>
</evidence>
<name>A0A8A1LUE2_AJEC8</name>
<organism evidence="1 2">
    <name type="scientific">Ajellomyces capsulatus (strain H88)</name>
    <name type="common">Darling's disease fungus</name>
    <name type="synonym">Histoplasma capsulatum</name>
    <dbReference type="NCBI Taxonomy" id="544711"/>
    <lineage>
        <taxon>Eukaryota</taxon>
        <taxon>Fungi</taxon>
        <taxon>Dikarya</taxon>
        <taxon>Ascomycota</taxon>
        <taxon>Pezizomycotina</taxon>
        <taxon>Eurotiomycetes</taxon>
        <taxon>Eurotiomycetidae</taxon>
        <taxon>Onygenales</taxon>
        <taxon>Ajellomycetaceae</taxon>
        <taxon>Histoplasma</taxon>
    </lineage>
</organism>
<reference evidence="1" key="1">
    <citation type="submission" date="2021-01" db="EMBL/GenBank/DDBJ databases">
        <title>Chromosome-level genome assembly of a human fungal pathogen reveals clustering of transcriptionally co-regulated genes.</title>
        <authorList>
            <person name="Voorhies M."/>
            <person name="Cohen S."/>
            <person name="Shea T.P."/>
            <person name="Petrus S."/>
            <person name="Munoz J.F."/>
            <person name="Poplawski S."/>
            <person name="Goldman W.E."/>
            <person name="Michael T."/>
            <person name="Cuomo C.A."/>
            <person name="Sil A."/>
            <person name="Beyhan S."/>
        </authorList>
    </citation>
    <scope>NUCLEOTIDE SEQUENCE</scope>
    <source>
        <strain evidence="1">H88</strain>
    </source>
</reference>
<gene>
    <name evidence="1" type="ORF">I7I53_03664</name>
</gene>
<proteinExistence type="predicted"/>
<dbReference type="VEuPathDB" id="FungiDB:I7I53_03664"/>
<dbReference type="EMBL" id="CP069105">
    <property type="protein sequence ID" value="QSS55702.1"/>
    <property type="molecule type" value="Genomic_DNA"/>
</dbReference>
<accession>A0A8A1LUE2</accession>
<dbReference type="Proteomes" id="UP000663419">
    <property type="component" value="Chromosome 4"/>
</dbReference>
<protein>
    <submittedName>
        <fullName evidence="1">Uncharacterized protein</fullName>
    </submittedName>
</protein>
<dbReference type="AlphaFoldDB" id="A0A8A1LUE2"/>